<organism evidence="1 2">
    <name type="scientific">Desulfovibrio intestinalis</name>
    <dbReference type="NCBI Taxonomy" id="58621"/>
    <lineage>
        <taxon>Bacteria</taxon>
        <taxon>Pseudomonadati</taxon>
        <taxon>Thermodesulfobacteriota</taxon>
        <taxon>Desulfovibrionia</taxon>
        <taxon>Desulfovibrionales</taxon>
        <taxon>Desulfovibrionaceae</taxon>
        <taxon>Desulfovibrio</taxon>
    </lineage>
</organism>
<reference evidence="1 2" key="1">
    <citation type="submission" date="2020-08" db="EMBL/GenBank/DDBJ databases">
        <title>Genomic Encyclopedia of Type Strains, Phase IV (KMG-IV): sequencing the most valuable type-strain genomes for metagenomic binning, comparative biology and taxonomic classification.</title>
        <authorList>
            <person name="Goeker M."/>
        </authorList>
    </citation>
    <scope>NUCLEOTIDE SEQUENCE [LARGE SCALE GENOMIC DNA]</scope>
    <source>
        <strain evidence="1 2">DSM 11275</strain>
    </source>
</reference>
<dbReference type="AlphaFoldDB" id="A0A7W8C3J1"/>
<proteinExistence type="predicted"/>
<evidence type="ECO:0008006" key="3">
    <source>
        <dbReference type="Google" id="ProtNLM"/>
    </source>
</evidence>
<keyword evidence="2" id="KW-1185">Reference proteome</keyword>
<comment type="caution">
    <text evidence="1">The sequence shown here is derived from an EMBL/GenBank/DDBJ whole genome shotgun (WGS) entry which is preliminary data.</text>
</comment>
<dbReference type="EMBL" id="JACHGO010000005">
    <property type="protein sequence ID" value="MBB5143709.1"/>
    <property type="molecule type" value="Genomic_DNA"/>
</dbReference>
<dbReference type="SUPFAM" id="SSF48371">
    <property type="entry name" value="ARM repeat"/>
    <property type="match status" value="1"/>
</dbReference>
<name>A0A7W8C3J1_9BACT</name>
<dbReference type="InterPro" id="IPR011989">
    <property type="entry name" value="ARM-like"/>
</dbReference>
<sequence>MDIKLQKMIDDGKRNATTLELVKNWCAHVRLKKIGGIGLIEQQTGYPIGHHGFECDFAVDSTGYYWDLAHSALELYDQQCATCTNRRAVGFPNLTQLIAERDKQKEIRAAQAERAEREVIQQTQKRQIRRDDLYKRLPPVAASILDDIAAFDNERIGQNLERLKESARLAPEYFIKDLVSYVFELTEEEDWFEEAGLSILHAIDADPQRLVKLALAAVNRAALYKIASDILVTHISNITSFDVPLIVWSAVEHASPERGTFGEELPPNSNLLHVIWTHFPSDVLTNLESLLSSTTLYSVELAGRGFKVLQSFDPTAANRSARSMISSYARAYLFIKDFDAGRSRLFHLGEAISKVFENVPSEVDDIAQDLLCGLETDSRARIFEIYSNCLRDKKVGTDDLISPDAQAPRIAFKRILWAPINESHDTIIKAAQDVFVNRRPYGLKLIARAEIEGLLGAFILLDDRLRIINEEPHELDEDLLARMKRNNRRNAIRNLMSSYVEWAAIAAGEDDALIEKICATIGSIPEGREELRGIALRAIEHLAVSVAGVNAMLPHLYSGLVGASTLVRASAATALGEISSQGHKNIPPLVYEAFSILLFDQYVIVHKSAVRALRRFNLPQEYRPRAAEALFNIFLYYSEKRSDEQFIVDCADVLASFLDTFECDLDITKKIIIKNILKIDPIYLHNGLHFLLHWLDSCDDLADLVLHMLPYIITLNNYDNESWRLLQQLSDSSVVHRQERFVEFGISTLKAAPWVAYEIVERLSFAGATEGALKLAVACVTRIPNTELTRELRTKGRSIQIAVEFEAAVKSDQESLVVDFSKQWEKNFAERTRQIVESNERNSRRNLPFAH</sequence>
<evidence type="ECO:0000313" key="2">
    <source>
        <dbReference type="Proteomes" id="UP000539075"/>
    </source>
</evidence>
<dbReference type="RefSeq" id="WP_183719479.1">
    <property type="nucleotide sequence ID" value="NZ_JACHGO010000005.1"/>
</dbReference>
<protein>
    <recommendedName>
        <fullName evidence="3">HEAT repeat domain-containing protein</fullName>
    </recommendedName>
</protein>
<dbReference type="Gene3D" id="1.25.10.10">
    <property type="entry name" value="Leucine-rich Repeat Variant"/>
    <property type="match status" value="1"/>
</dbReference>
<dbReference type="Proteomes" id="UP000539075">
    <property type="component" value="Unassembled WGS sequence"/>
</dbReference>
<dbReference type="InterPro" id="IPR016024">
    <property type="entry name" value="ARM-type_fold"/>
</dbReference>
<evidence type="ECO:0000313" key="1">
    <source>
        <dbReference type="EMBL" id="MBB5143709.1"/>
    </source>
</evidence>
<accession>A0A7W8C3J1</accession>
<gene>
    <name evidence="1" type="ORF">HNQ38_001809</name>
</gene>